<dbReference type="AlphaFoldDB" id="A0A560IJH8"/>
<dbReference type="GO" id="GO:0016740">
    <property type="term" value="F:transferase activity"/>
    <property type="evidence" value="ECO:0007669"/>
    <property type="project" value="UniProtKB-KW"/>
</dbReference>
<evidence type="ECO:0000259" key="1">
    <source>
        <dbReference type="Pfam" id="PF00535"/>
    </source>
</evidence>
<dbReference type="InterPro" id="IPR029044">
    <property type="entry name" value="Nucleotide-diphossugar_trans"/>
</dbReference>
<dbReference type="InterPro" id="IPR001173">
    <property type="entry name" value="Glyco_trans_2-like"/>
</dbReference>
<dbReference type="EMBL" id="VITW01000006">
    <property type="protein sequence ID" value="TWB72452.1"/>
    <property type="molecule type" value="Genomic_DNA"/>
</dbReference>
<reference evidence="2 3" key="1">
    <citation type="submission" date="2019-06" db="EMBL/GenBank/DDBJ databases">
        <title>Genomic Encyclopedia of Type Strains, Phase IV (KMG-V): Genome sequencing to study the core and pangenomes of soil and plant-associated prokaryotes.</title>
        <authorList>
            <person name="Whitman W."/>
        </authorList>
    </citation>
    <scope>NUCLEOTIDE SEQUENCE [LARGE SCALE GENOMIC DNA]</scope>
    <source>
        <strain evidence="2 3">BR 10556</strain>
    </source>
</reference>
<dbReference type="STRING" id="1399419.A5906_33445"/>
<accession>A0A560IJH8</accession>
<protein>
    <submittedName>
        <fullName evidence="2">GT2 family glycosyltransferase</fullName>
    </submittedName>
</protein>
<comment type="caution">
    <text evidence="2">The sequence shown here is derived from an EMBL/GenBank/DDBJ whole genome shotgun (WGS) entry which is preliminary data.</text>
</comment>
<dbReference type="SUPFAM" id="SSF53448">
    <property type="entry name" value="Nucleotide-diphospho-sugar transferases"/>
    <property type="match status" value="1"/>
</dbReference>
<name>A0A560IJH8_9BRAD</name>
<evidence type="ECO:0000313" key="3">
    <source>
        <dbReference type="Proteomes" id="UP000315914"/>
    </source>
</evidence>
<dbReference type="Proteomes" id="UP000315914">
    <property type="component" value="Unassembled WGS sequence"/>
</dbReference>
<organism evidence="2 3">
    <name type="scientific">Bradyrhizobium sacchari</name>
    <dbReference type="NCBI Taxonomy" id="1399419"/>
    <lineage>
        <taxon>Bacteria</taxon>
        <taxon>Pseudomonadati</taxon>
        <taxon>Pseudomonadota</taxon>
        <taxon>Alphaproteobacteria</taxon>
        <taxon>Hyphomicrobiales</taxon>
        <taxon>Nitrobacteraceae</taxon>
        <taxon>Bradyrhizobium</taxon>
    </lineage>
</organism>
<feature type="domain" description="Glycosyltransferase 2-like" evidence="1">
    <location>
        <begin position="1"/>
        <end position="142"/>
    </location>
</feature>
<proteinExistence type="predicted"/>
<gene>
    <name evidence="2" type="ORF">FBZ95_106167</name>
</gene>
<dbReference type="Pfam" id="PF00535">
    <property type="entry name" value="Glycos_transf_2"/>
    <property type="match status" value="1"/>
</dbReference>
<evidence type="ECO:0000313" key="2">
    <source>
        <dbReference type="EMBL" id="TWB72452.1"/>
    </source>
</evidence>
<dbReference type="Gene3D" id="3.90.550.10">
    <property type="entry name" value="Spore Coat Polysaccharide Biosynthesis Protein SpsA, Chain A"/>
    <property type="match status" value="1"/>
</dbReference>
<keyword evidence="2" id="KW-0808">Transferase</keyword>
<sequence length="274" mass="31820">MIISDNASPNPEVRRLCELYASEDARLRYVRQPLNQGAEGNFWFVYDQARAPLFLWASDDDLWPADFLERGVAALQANPRASAWFCQVVNIDERDEIVRTYPSFKRFESTWLKSGDLARFLWEPEIMGKANLIYSIFRRQSLSKTLDKFRGRPSTWGSDMNLVYGHLCRFNLVIDDRVVLRKRVVGETVGSITNPRSQIYPRQERETYFEGYRLAAAGSGYRLFTAGVLALRSAYDYWKSGRAAFDYEHWAFRRRVIRVLARIRAYVLGSRAIG</sequence>
<keyword evidence="3" id="KW-1185">Reference proteome</keyword>
<dbReference type="CDD" id="cd00761">
    <property type="entry name" value="Glyco_tranf_GTA_type"/>
    <property type="match status" value="1"/>
</dbReference>